<accession>A0ABQ3N0P2</accession>
<gene>
    <name evidence="1" type="ORF">GCM10017774_76790</name>
</gene>
<protein>
    <submittedName>
        <fullName evidence="1">Uncharacterized protein</fullName>
    </submittedName>
</protein>
<sequence>MPWGKEAGNLVVHSHFFNVLAADAGRAAKQVNELVHERDVELALREAVLDRDEACGEVDFGESHIGDATADGEFLRVTKQRVEQLEKRRNLVHGADSADRVVAVTDVWVRGVESSPRWGNFSMNVWLPVTLALLHPCNWCTCASNRS</sequence>
<evidence type="ECO:0000313" key="2">
    <source>
        <dbReference type="Proteomes" id="UP000605568"/>
    </source>
</evidence>
<name>A0ABQ3N0P2_9PSEU</name>
<evidence type="ECO:0000313" key="1">
    <source>
        <dbReference type="EMBL" id="GHH57388.1"/>
    </source>
</evidence>
<organism evidence="1 2">
    <name type="scientific">Lentzea cavernae</name>
    <dbReference type="NCBI Taxonomy" id="2020703"/>
    <lineage>
        <taxon>Bacteria</taxon>
        <taxon>Bacillati</taxon>
        <taxon>Actinomycetota</taxon>
        <taxon>Actinomycetes</taxon>
        <taxon>Pseudonocardiales</taxon>
        <taxon>Pseudonocardiaceae</taxon>
        <taxon>Lentzea</taxon>
    </lineage>
</organism>
<comment type="caution">
    <text evidence="1">The sequence shown here is derived from an EMBL/GenBank/DDBJ whole genome shotgun (WGS) entry which is preliminary data.</text>
</comment>
<reference evidence="2" key="1">
    <citation type="journal article" date="2019" name="Int. J. Syst. Evol. Microbiol.">
        <title>The Global Catalogue of Microorganisms (GCM) 10K type strain sequencing project: providing services to taxonomists for standard genome sequencing and annotation.</title>
        <authorList>
            <consortium name="The Broad Institute Genomics Platform"/>
            <consortium name="The Broad Institute Genome Sequencing Center for Infectious Disease"/>
            <person name="Wu L."/>
            <person name="Ma J."/>
        </authorList>
    </citation>
    <scope>NUCLEOTIDE SEQUENCE [LARGE SCALE GENOMIC DNA]</scope>
    <source>
        <strain evidence="2">CGMCC 4.7367</strain>
    </source>
</reference>
<dbReference type="Proteomes" id="UP000605568">
    <property type="component" value="Unassembled WGS sequence"/>
</dbReference>
<proteinExistence type="predicted"/>
<keyword evidence="2" id="KW-1185">Reference proteome</keyword>
<dbReference type="EMBL" id="BNAR01000018">
    <property type="protein sequence ID" value="GHH57388.1"/>
    <property type="molecule type" value="Genomic_DNA"/>
</dbReference>